<keyword evidence="2" id="KW-0812">Transmembrane</keyword>
<accession>A0A4D6MVS0</accession>
<reference evidence="3 4" key="1">
    <citation type="submission" date="2019-04" db="EMBL/GenBank/DDBJ databases">
        <title>An improved genome assembly and genetic linkage map for asparagus bean, Vigna unguiculata ssp. sesquipedialis.</title>
        <authorList>
            <person name="Xia Q."/>
            <person name="Zhang R."/>
            <person name="Dong Y."/>
        </authorList>
    </citation>
    <scope>NUCLEOTIDE SEQUENCE [LARGE SCALE GENOMIC DNA]</scope>
    <source>
        <tissue evidence="3">Leaf</tissue>
    </source>
</reference>
<keyword evidence="4" id="KW-1185">Reference proteome</keyword>
<feature type="region of interest" description="Disordered" evidence="1">
    <location>
        <begin position="33"/>
        <end position="59"/>
    </location>
</feature>
<gene>
    <name evidence="3" type="ORF">DEO72_LG8g2885</name>
</gene>
<evidence type="ECO:0000313" key="4">
    <source>
        <dbReference type="Proteomes" id="UP000501690"/>
    </source>
</evidence>
<sequence length="59" mass="6551">MDFIVFILVVLVSAQLFYHFYSLLNILATRFRRDPPPTATATAATTKSSDQVTPSSKDS</sequence>
<keyword evidence="2" id="KW-1133">Transmembrane helix</keyword>
<evidence type="ECO:0000313" key="3">
    <source>
        <dbReference type="EMBL" id="QCE04844.1"/>
    </source>
</evidence>
<dbReference type="AlphaFoldDB" id="A0A4D6MVS0"/>
<proteinExistence type="predicted"/>
<organism evidence="3 4">
    <name type="scientific">Vigna unguiculata</name>
    <name type="common">Cowpea</name>
    <dbReference type="NCBI Taxonomy" id="3917"/>
    <lineage>
        <taxon>Eukaryota</taxon>
        <taxon>Viridiplantae</taxon>
        <taxon>Streptophyta</taxon>
        <taxon>Embryophyta</taxon>
        <taxon>Tracheophyta</taxon>
        <taxon>Spermatophyta</taxon>
        <taxon>Magnoliopsida</taxon>
        <taxon>eudicotyledons</taxon>
        <taxon>Gunneridae</taxon>
        <taxon>Pentapetalae</taxon>
        <taxon>rosids</taxon>
        <taxon>fabids</taxon>
        <taxon>Fabales</taxon>
        <taxon>Fabaceae</taxon>
        <taxon>Papilionoideae</taxon>
        <taxon>50 kb inversion clade</taxon>
        <taxon>NPAAA clade</taxon>
        <taxon>indigoferoid/millettioid clade</taxon>
        <taxon>Phaseoleae</taxon>
        <taxon>Vigna</taxon>
    </lineage>
</organism>
<feature type="compositionally biased region" description="Polar residues" evidence="1">
    <location>
        <begin position="47"/>
        <end position="59"/>
    </location>
</feature>
<keyword evidence="2" id="KW-0472">Membrane</keyword>
<dbReference type="Proteomes" id="UP000501690">
    <property type="component" value="Linkage Group LG8"/>
</dbReference>
<name>A0A4D6MVS0_VIGUN</name>
<evidence type="ECO:0000256" key="2">
    <source>
        <dbReference type="SAM" id="Phobius"/>
    </source>
</evidence>
<protein>
    <submittedName>
        <fullName evidence="3">Uncharacterized protein</fullName>
    </submittedName>
</protein>
<evidence type="ECO:0000256" key="1">
    <source>
        <dbReference type="SAM" id="MobiDB-lite"/>
    </source>
</evidence>
<feature type="transmembrane region" description="Helical" evidence="2">
    <location>
        <begin position="6"/>
        <end position="24"/>
    </location>
</feature>
<dbReference type="EMBL" id="CP039352">
    <property type="protein sequence ID" value="QCE04844.1"/>
    <property type="molecule type" value="Genomic_DNA"/>
</dbReference>